<dbReference type="InterPro" id="IPR050951">
    <property type="entry name" value="Retrovirus_Pol_polyprotein"/>
</dbReference>
<evidence type="ECO:0000256" key="6">
    <source>
        <dbReference type="ARBA" id="ARBA00022918"/>
    </source>
</evidence>
<reference evidence="8" key="1">
    <citation type="journal article" date="2019" name="Sci. Rep.">
        <title>Draft genome of Tanacetum cinerariifolium, the natural source of mosquito coil.</title>
        <authorList>
            <person name="Yamashiro T."/>
            <person name="Shiraishi A."/>
            <person name="Satake H."/>
            <person name="Nakayama K."/>
        </authorList>
    </citation>
    <scope>NUCLEOTIDE SEQUENCE</scope>
</reference>
<evidence type="ECO:0000256" key="3">
    <source>
        <dbReference type="ARBA" id="ARBA00022722"/>
    </source>
</evidence>
<dbReference type="CDD" id="cd09272">
    <property type="entry name" value="RNase_HI_RT_Ty1"/>
    <property type="match status" value="1"/>
</dbReference>
<feature type="domain" description="Integrase catalytic" evidence="7">
    <location>
        <begin position="849"/>
        <end position="958"/>
    </location>
</feature>
<dbReference type="GO" id="GO:0015074">
    <property type="term" value="P:DNA integration"/>
    <property type="evidence" value="ECO:0007669"/>
    <property type="project" value="InterPro"/>
</dbReference>
<gene>
    <name evidence="8" type="ORF">Tci_025222</name>
</gene>
<dbReference type="GO" id="GO:0003964">
    <property type="term" value="F:RNA-directed DNA polymerase activity"/>
    <property type="evidence" value="ECO:0007669"/>
    <property type="project" value="UniProtKB-KW"/>
</dbReference>
<dbReference type="FunFam" id="3.10.20.370:FF:000001">
    <property type="entry name" value="Retrovirus-related Pol polyprotein from transposon 17.6-like protein"/>
    <property type="match status" value="1"/>
</dbReference>
<evidence type="ECO:0000313" key="8">
    <source>
        <dbReference type="EMBL" id="GEU53244.1"/>
    </source>
</evidence>
<evidence type="ECO:0000256" key="2">
    <source>
        <dbReference type="ARBA" id="ARBA00022695"/>
    </source>
</evidence>
<dbReference type="GO" id="GO:0004519">
    <property type="term" value="F:endonuclease activity"/>
    <property type="evidence" value="ECO:0007669"/>
    <property type="project" value="UniProtKB-KW"/>
</dbReference>
<protein>
    <recommendedName>
        <fullName evidence="7">Integrase catalytic domain-containing protein</fullName>
    </recommendedName>
</protein>
<dbReference type="InterPro" id="IPR036397">
    <property type="entry name" value="RNaseH_sf"/>
</dbReference>
<dbReference type="InterPro" id="IPR012337">
    <property type="entry name" value="RNaseH-like_sf"/>
</dbReference>
<dbReference type="InterPro" id="IPR043128">
    <property type="entry name" value="Rev_trsase/Diguanyl_cyclase"/>
</dbReference>
<dbReference type="SUPFAM" id="SSF56672">
    <property type="entry name" value="DNA/RNA polymerases"/>
    <property type="match status" value="1"/>
</dbReference>
<organism evidence="8">
    <name type="scientific">Tanacetum cinerariifolium</name>
    <name type="common">Dalmatian daisy</name>
    <name type="synonym">Chrysanthemum cinerariifolium</name>
    <dbReference type="NCBI Taxonomy" id="118510"/>
    <lineage>
        <taxon>Eukaryota</taxon>
        <taxon>Viridiplantae</taxon>
        <taxon>Streptophyta</taxon>
        <taxon>Embryophyta</taxon>
        <taxon>Tracheophyta</taxon>
        <taxon>Spermatophyta</taxon>
        <taxon>Magnoliopsida</taxon>
        <taxon>eudicotyledons</taxon>
        <taxon>Gunneridae</taxon>
        <taxon>Pentapetalae</taxon>
        <taxon>asterids</taxon>
        <taxon>campanulids</taxon>
        <taxon>Asterales</taxon>
        <taxon>Asteraceae</taxon>
        <taxon>Asteroideae</taxon>
        <taxon>Anthemideae</taxon>
        <taxon>Anthemidinae</taxon>
        <taxon>Tanacetum</taxon>
    </lineage>
</organism>
<dbReference type="PANTHER" id="PTHR37984:SF5">
    <property type="entry name" value="PROTEIN NYNRIN-LIKE"/>
    <property type="match status" value="1"/>
</dbReference>
<keyword evidence="6" id="KW-0695">RNA-directed DNA polymerase</keyword>
<evidence type="ECO:0000256" key="5">
    <source>
        <dbReference type="ARBA" id="ARBA00022801"/>
    </source>
</evidence>
<evidence type="ECO:0000256" key="4">
    <source>
        <dbReference type="ARBA" id="ARBA00022759"/>
    </source>
</evidence>
<evidence type="ECO:0000256" key="1">
    <source>
        <dbReference type="ARBA" id="ARBA00022679"/>
    </source>
</evidence>
<dbReference type="Pfam" id="PF10551">
    <property type="entry name" value="MULE"/>
    <property type="match status" value="1"/>
</dbReference>
<dbReference type="EMBL" id="BKCJ010003143">
    <property type="protein sequence ID" value="GEU53244.1"/>
    <property type="molecule type" value="Genomic_DNA"/>
</dbReference>
<dbReference type="Pfam" id="PF00665">
    <property type="entry name" value="rve"/>
    <property type="match status" value="1"/>
</dbReference>
<name>A0A6L2KZA5_TANCI</name>
<keyword evidence="4" id="KW-0255">Endonuclease</keyword>
<accession>A0A6L2KZA5</accession>
<dbReference type="SUPFAM" id="SSF53098">
    <property type="entry name" value="Ribonuclease H-like"/>
    <property type="match status" value="1"/>
</dbReference>
<keyword evidence="1" id="KW-0808">Transferase</keyword>
<comment type="caution">
    <text evidence="8">The sequence shown here is derived from an EMBL/GenBank/DDBJ whole genome shotgun (WGS) entry which is preliminary data.</text>
</comment>
<proteinExistence type="predicted"/>
<dbReference type="GO" id="GO:0003676">
    <property type="term" value="F:nucleic acid binding"/>
    <property type="evidence" value="ECO:0007669"/>
    <property type="project" value="InterPro"/>
</dbReference>
<dbReference type="InterPro" id="IPR043502">
    <property type="entry name" value="DNA/RNA_pol_sf"/>
</dbReference>
<dbReference type="PANTHER" id="PTHR37984">
    <property type="entry name" value="PROTEIN CBG26694"/>
    <property type="match status" value="1"/>
</dbReference>
<dbReference type="AlphaFoldDB" id="A0A6L2KZA5"/>
<evidence type="ECO:0000259" key="7">
    <source>
        <dbReference type="PROSITE" id="PS50994"/>
    </source>
</evidence>
<dbReference type="PROSITE" id="PS50994">
    <property type="entry name" value="INTEGRASE"/>
    <property type="match status" value="1"/>
</dbReference>
<dbReference type="InterPro" id="IPR041373">
    <property type="entry name" value="RT_RNaseH"/>
</dbReference>
<sequence length="1062" mass="120479">MLNCNPCRTPVDTEKKLGPEGSPAGCPATRRSTSGYCVFHGDNLLAWSSKLQDTLSHSSAEADYRKVANAVAKTSWIRNLLRKLHTPLFTMTLVYSDNVSVVYIIIKPPSPILALEQPPIPPYSFLVRQIRIDVDAYDVIDLDSDPLMCSESTNTIQGNKSLNAHDDETYHIKNDADTIQLIPEEDAYAYKLDLEFEDIAEEMKVIEYTKLLDVIREGTRALVTSKMNVNLYMFGALMLHLVCKHVYGTDIITVDQSRCEKWGMKLTKEVANSRCLSYNIRNLAVISLSTRMRQRVLEFEGPRQEVVTKKNIVSRSRPTRCCEVSGGGGGGVIGGVDVVCGDGVDSEVGGVVCGVVCEFVCGVVCGVVKAPISTMIVRIPDKDRWCGTRGMFIWWKGVRVTKASKRTKHNHALSPSKSRYIRSHKKMDTYTKWRLELNDYVLNKHFHSLVVEAKGYENLPFSERECRNYIANVRQLRIGTGDAEALREYFVRMQRRNKIFFYAMDIDDDGRLQNVFWADAKSRASYESFGDVVSFDNTYLTNEYSMPFAPLVGVNHHGQSILFGCGLLSGEDKKMHVYPSMKAAVEERTSSSNGRCLMGSRCRPMCSLGRYNRGVGISGVTNEIEPANDRSGKERNPKTSGCRYYLSDCGQQMIYGDSFDSCLINLEKILKRCIDSNLVLNYEKCQFMVDQGNILGHIVSAKGLEVHKAKIGVIKSLPYPKNMREVRSFLRHVGFYRRFIKDFSKTSQPLCKFLRKDVAFEFDDDCKNLPFEIMSDVSNYAIGAVLGQRVGRSAHVIYYASRTLDSAQCNYLTTEKELLAIVFALEKFRSYLLDHLSRVMVKEESLSWKDEFPDEYLFAVQTTNPWPFPSSSGNDYIHLAVDYVLKWVEAKATKTNDAKVVVDFVKANIFSKFGTPRALINDRGTHFFNRVMEALLKKYNVTHRVSTAYHQQTIGQAKAYRTAYTTPIGMSPFRLVFGKSCHLPVELEHKAYWAVKNFSMKLDDAGINRMLQLQELEEILEIKSLSTDKIFKVNGHRPKDFYERFQVCNMEEMALELPIHAT</sequence>
<keyword evidence="5" id="KW-0378">Hydrolase</keyword>
<dbReference type="InterPro" id="IPR018289">
    <property type="entry name" value="MULE_transposase_dom"/>
</dbReference>
<dbReference type="Pfam" id="PF17917">
    <property type="entry name" value="RT_RNaseH"/>
    <property type="match status" value="1"/>
</dbReference>
<dbReference type="Gene3D" id="3.30.420.10">
    <property type="entry name" value="Ribonuclease H-like superfamily/Ribonuclease H"/>
    <property type="match status" value="1"/>
</dbReference>
<dbReference type="InterPro" id="IPR001584">
    <property type="entry name" value="Integrase_cat-core"/>
</dbReference>
<dbReference type="Gene3D" id="3.30.70.270">
    <property type="match status" value="2"/>
</dbReference>
<keyword evidence="3" id="KW-0540">Nuclease</keyword>
<keyword evidence="2" id="KW-0548">Nucleotidyltransferase</keyword>
<dbReference type="GO" id="GO:0016787">
    <property type="term" value="F:hydrolase activity"/>
    <property type="evidence" value="ECO:0007669"/>
    <property type="project" value="UniProtKB-KW"/>
</dbReference>